<dbReference type="AlphaFoldDB" id="A0A3P9HQ05"/>
<name>A0A3P9HQ05_ORYLA</name>
<dbReference type="Gene3D" id="3.80.10.10">
    <property type="entry name" value="Ribonuclease Inhibitor"/>
    <property type="match status" value="1"/>
</dbReference>
<evidence type="ECO:0000313" key="3">
    <source>
        <dbReference type="Ensembl" id="ENSORLP00015009865.1"/>
    </source>
</evidence>
<dbReference type="PANTHER" id="PTHR24106">
    <property type="entry name" value="NACHT, LRR AND CARD DOMAINS-CONTAINING"/>
    <property type="match status" value="1"/>
</dbReference>
<accession>A0A3P9HQ05</accession>
<reference evidence="3" key="4">
    <citation type="submission" date="2025-09" db="UniProtKB">
        <authorList>
            <consortium name="Ensembl"/>
        </authorList>
    </citation>
    <scope>IDENTIFICATION</scope>
    <source>
        <strain evidence="3">HSOK</strain>
    </source>
</reference>
<reference evidence="3" key="3">
    <citation type="submission" date="2025-08" db="UniProtKB">
        <authorList>
            <consortium name="Ensembl"/>
        </authorList>
    </citation>
    <scope>IDENTIFICATION</scope>
    <source>
        <strain evidence="3">HSOK</strain>
    </source>
</reference>
<dbReference type="InterPro" id="IPR051261">
    <property type="entry name" value="NLR"/>
</dbReference>
<evidence type="ECO:0008006" key="5">
    <source>
        <dbReference type="Google" id="ProtNLM"/>
    </source>
</evidence>
<proteinExistence type="predicted"/>
<evidence type="ECO:0000256" key="2">
    <source>
        <dbReference type="ARBA" id="ARBA00022737"/>
    </source>
</evidence>
<protein>
    <recommendedName>
        <fullName evidence="5">SPRY-associated domain-containing protein</fullName>
    </recommendedName>
</protein>
<dbReference type="Proteomes" id="UP000265200">
    <property type="component" value="Chromosome 2"/>
</dbReference>
<dbReference type="InterPro" id="IPR032675">
    <property type="entry name" value="LRR_dom_sf"/>
</dbReference>
<evidence type="ECO:0000313" key="4">
    <source>
        <dbReference type="Proteomes" id="UP000265200"/>
    </source>
</evidence>
<reference key="1">
    <citation type="journal article" date="2007" name="Nature">
        <title>The medaka draft genome and insights into vertebrate genome evolution.</title>
        <authorList>
            <person name="Kasahara M."/>
            <person name="Naruse K."/>
            <person name="Sasaki S."/>
            <person name="Nakatani Y."/>
            <person name="Qu W."/>
            <person name="Ahsan B."/>
            <person name="Yamada T."/>
            <person name="Nagayasu Y."/>
            <person name="Doi K."/>
            <person name="Kasai Y."/>
            <person name="Jindo T."/>
            <person name="Kobayashi D."/>
            <person name="Shimada A."/>
            <person name="Toyoda A."/>
            <person name="Kuroki Y."/>
            <person name="Fujiyama A."/>
            <person name="Sasaki T."/>
            <person name="Shimizu A."/>
            <person name="Asakawa S."/>
            <person name="Shimizu N."/>
            <person name="Hashimoto S."/>
            <person name="Yang J."/>
            <person name="Lee Y."/>
            <person name="Matsushima K."/>
            <person name="Sugano S."/>
            <person name="Sakaizumi M."/>
            <person name="Narita T."/>
            <person name="Ohishi K."/>
            <person name="Haga S."/>
            <person name="Ohta F."/>
            <person name="Nomoto H."/>
            <person name="Nogata K."/>
            <person name="Morishita T."/>
            <person name="Endo T."/>
            <person name="Shin-I T."/>
            <person name="Takeda H."/>
            <person name="Morishita S."/>
            <person name="Kohara Y."/>
        </authorList>
    </citation>
    <scope>NUCLEOTIDE SEQUENCE [LARGE SCALE GENOMIC DNA]</scope>
    <source>
        <strain>Hd-rR</strain>
    </source>
</reference>
<dbReference type="SUPFAM" id="SSF52047">
    <property type="entry name" value="RNI-like"/>
    <property type="match status" value="1"/>
</dbReference>
<reference evidence="3 4" key="2">
    <citation type="submission" date="2017-04" db="EMBL/GenBank/DDBJ databases">
        <title>CpG methylation of centromeres and impact of large insertions on vertebrate speciation.</title>
        <authorList>
            <person name="Ichikawa K."/>
            <person name="Yoshimura J."/>
            <person name="Morishita S."/>
        </authorList>
    </citation>
    <scope>NUCLEOTIDE SEQUENCE</scope>
    <source>
        <strain evidence="3 4">HSOK</strain>
    </source>
</reference>
<evidence type="ECO:0000256" key="1">
    <source>
        <dbReference type="ARBA" id="ARBA00022614"/>
    </source>
</evidence>
<keyword evidence="2" id="KW-0677">Repeat</keyword>
<organism evidence="3 4">
    <name type="scientific">Oryzias latipes</name>
    <name type="common">Japanese rice fish</name>
    <name type="synonym">Japanese killifish</name>
    <dbReference type="NCBI Taxonomy" id="8090"/>
    <lineage>
        <taxon>Eukaryota</taxon>
        <taxon>Metazoa</taxon>
        <taxon>Chordata</taxon>
        <taxon>Craniata</taxon>
        <taxon>Vertebrata</taxon>
        <taxon>Euteleostomi</taxon>
        <taxon>Actinopterygii</taxon>
        <taxon>Neopterygii</taxon>
        <taxon>Teleostei</taxon>
        <taxon>Neoteleostei</taxon>
        <taxon>Acanthomorphata</taxon>
        <taxon>Ovalentaria</taxon>
        <taxon>Atherinomorphae</taxon>
        <taxon>Beloniformes</taxon>
        <taxon>Adrianichthyidae</taxon>
        <taxon>Oryziinae</taxon>
        <taxon>Oryzias</taxon>
    </lineage>
</organism>
<sequence length="221" mass="24596">CYVGSSESKPAGTSAITAPEHTFLSAFRLEKCILSKISCESLGSALKNNPSKLTELDLGMNNLQESDVQQLQDLVKSSISKLQTLRSVEGWSQSSCFQMFCPKVHLRAKMQSFLKSSLPFSTFLGVCDMVLMRYGSGRWIKTVLFPGKQSWISLRKNVISFTCSPHEDLCFCSSCKTSQNNILLKKLCILVENSGLILTFLGHTFFSIYGSEEGRWTGDVF</sequence>
<keyword evidence="1" id="KW-0433">Leucine-rich repeat</keyword>
<dbReference type="Ensembl" id="ENSORLT00015031545.1">
    <property type="protein sequence ID" value="ENSORLP00015009865.1"/>
    <property type="gene ID" value="ENSORLG00015010667.1"/>
</dbReference>